<name>A0A6A1VCY1_9ROSI</name>
<evidence type="ECO:0000313" key="3">
    <source>
        <dbReference type="Proteomes" id="UP000516437"/>
    </source>
</evidence>
<organism evidence="2 3">
    <name type="scientific">Morella rubra</name>
    <name type="common">Chinese bayberry</name>
    <dbReference type="NCBI Taxonomy" id="262757"/>
    <lineage>
        <taxon>Eukaryota</taxon>
        <taxon>Viridiplantae</taxon>
        <taxon>Streptophyta</taxon>
        <taxon>Embryophyta</taxon>
        <taxon>Tracheophyta</taxon>
        <taxon>Spermatophyta</taxon>
        <taxon>Magnoliopsida</taxon>
        <taxon>eudicotyledons</taxon>
        <taxon>Gunneridae</taxon>
        <taxon>Pentapetalae</taxon>
        <taxon>rosids</taxon>
        <taxon>fabids</taxon>
        <taxon>Fagales</taxon>
        <taxon>Myricaceae</taxon>
        <taxon>Morella</taxon>
    </lineage>
</organism>
<dbReference type="AlphaFoldDB" id="A0A6A1VCY1"/>
<evidence type="ECO:0000313" key="2">
    <source>
        <dbReference type="EMBL" id="KAB1210614.1"/>
    </source>
</evidence>
<feature type="compositionally biased region" description="Acidic residues" evidence="1">
    <location>
        <begin position="103"/>
        <end position="114"/>
    </location>
</feature>
<proteinExistence type="predicted"/>
<comment type="caution">
    <text evidence="2">The sequence shown here is derived from an EMBL/GenBank/DDBJ whole genome shotgun (WGS) entry which is preliminary data.</text>
</comment>
<feature type="compositionally biased region" description="Basic residues" evidence="1">
    <location>
        <begin position="8"/>
        <end position="21"/>
    </location>
</feature>
<evidence type="ECO:0000256" key="1">
    <source>
        <dbReference type="SAM" id="MobiDB-lite"/>
    </source>
</evidence>
<gene>
    <name evidence="2" type="ORF">CJ030_MR6G010298</name>
</gene>
<sequence length="141" mass="14426">MDKGSVIQRRRRSIKSSRVNRSRREGLESTTVAGEEWLENTTVPIGDIGVEDAGGSTTGVEEGGGGSATGGESAAGVEESGGGAATGGESVAGTSNEGADAPIEAEDSEEEEMSTAEHPHQREGELSDAGERQLGYYAQSP</sequence>
<feature type="compositionally biased region" description="Basic and acidic residues" evidence="1">
    <location>
        <begin position="115"/>
        <end position="131"/>
    </location>
</feature>
<accession>A0A6A1VCY1</accession>
<keyword evidence="3" id="KW-1185">Reference proteome</keyword>
<feature type="region of interest" description="Disordered" evidence="1">
    <location>
        <begin position="1"/>
        <end position="141"/>
    </location>
</feature>
<reference evidence="2 3" key="1">
    <citation type="journal article" date="2019" name="Plant Biotechnol. J.">
        <title>The red bayberry genome and genetic basis of sex determination.</title>
        <authorList>
            <person name="Jia H.M."/>
            <person name="Jia H.J."/>
            <person name="Cai Q.L."/>
            <person name="Wang Y."/>
            <person name="Zhao H.B."/>
            <person name="Yang W.F."/>
            <person name="Wang G.Y."/>
            <person name="Li Y.H."/>
            <person name="Zhan D.L."/>
            <person name="Shen Y.T."/>
            <person name="Niu Q.F."/>
            <person name="Chang L."/>
            <person name="Qiu J."/>
            <person name="Zhao L."/>
            <person name="Xie H.B."/>
            <person name="Fu W.Y."/>
            <person name="Jin J."/>
            <person name="Li X.W."/>
            <person name="Jiao Y."/>
            <person name="Zhou C.C."/>
            <person name="Tu T."/>
            <person name="Chai C.Y."/>
            <person name="Gao J.L."/>
            <person name="Fan L.J."/>
            <person name="van de Weg E."/>
            <person name="Wang J.Y."/>
            <person name="Gao Z.S."/>
        </authorList>
    </citation>
    <scope>NUCLEOTIDE SEQUENCE [LARGE SCALE GENOMIC DNA]</scope>
    <source>
        <tissue evidence="2">Leaves</tissue>
    </source>
</reference>
<dbReference type="Proteomes" id="UP000516437">
    <property type="component" value="Chromosome 6"/>
</dbReference>
<dbReference type="EMBL" id="RXIC02000024">
    <property type="protein sequence ID" value="KAB1210614.1"/>
    <property type="molecule type" value="Genomic_DNA"/>
</dbReference>
<feature type="compositionally biased region" description="Low complexity" evidence="1">
    <location>
        <begin position="87"/>
        <end position="102"/>
    </location>
</feature>
<protein>
    <submittedName>
        <fullName evidence="2">Uncharacterized protein</fullName>
    </submittedName>
</protein>